<comment type="caution">
    <text evidence="1">The sequence shown here is derived from an EMBL/GenBank/DDBJ whole genome shotgun (WGS) entry which is preliminary data.</text>
</comment>
<accession>A0A7J9N5W4</accession>
<evidence type="ECO:0000313" key="1">
    <source>
        <dbReference type="EMBL" id="MBA0878715.1"/>
    </source>
</evidence>
<dbReference type="EMBL" id="JABFAF010272778">
    <property type="protein sequence ID" value="MBA0878715.1"/>
    <property type="molecule type" value="Genomic_DNA"/>
</dbReference>
<gene>
    <name evidence="1" type="ORF">Goshw_025862</name>
</gene>
<name>A0A7J9N5W4_GOSSC</name>
<reference evidence="1 2" key="1">
    <citation type="journal article" date="2019" name="Genome Biol. Evol.">
        <title>Insights into the evolution of the New World diploid cottons (Gossypium, subgenus Houzingenia) based on genome sequencing.</title>
        <authorList>
            <person name="Grover C.E."/>
            <person name="Arick M.A. 2nd"/>
            <person name="Thrash A."/>
            <person name="Conover J.L."/>
            <person name="Sanders W.S."/>
            <person name="Peterson D.G."/>
            <person name="Frelichowski J.E."/>
            <person name="Scheffler J.A."/>
            <person name="Scheffler B.E."/>
            <person name="Wendel J.F."/>
        </authorList>
    </citation>
    <scope>NUCLEOTIDE SEQUENCE [LARGE SCALE GENOMIC DNA]</scope>
    <source>
        <strain evidence="1">1</strain>
        <tissue evidence="1">Leaf</tissue>
    </source>
</reference>
<dbReference type="AlphaFoldDB" id="A0A7J9N5W4"/>
<dbReference type="Pfam" id="PF14223">
    <property type="entry name" value="Retrotran_gag_2"/>
    <property type="match status" value="1"/>
</dbReference>
<sequence length="91" mass="10724">MVATRIEIEKFNGVTNFNLWQVWIMVILVQTGLKKVEVLMDKTLSTLWKMLETLYATKSLANCLVLKQRLFTFRMNECELLKNHISQLITF</sequence>
<dbReference type="OrthoDB" id="954303at2759"/>
<protein>
    <submittedName>
        <fullName evidence="1">Uncharacterized protein</fullName>
    </submittedName>
</protein>
<evidence type="ECO:0000313" key="2">
    <source>
        <dbReference type="Proteomes" id="UP000593576"/>
    </source>
</evidence>
<organism evidence="1 2">
    <name type="scientific">Gossypium schwendimanii</name>
    <name type="common">Cotton</name>
    <dbReference type="NCBI Taxonomy" id="34291"/>
    <lineage>
        <taxon>Eukaryota</taxon>
        <taxon>Viridiplantae</taxon>
        <taxon>Streptophyta</taxon>
        <taxon>Embryophyta</taxon>
        <taxon>Tracheophyta</taxon>
        <taxon>Spermatophyta</taxon>
        <taxon>Magnoliopsida</taxon>
        <taxon>eudicotyledons</taxon>
        <taxon>Gunneridae</taxon>
        <taxon>Pentapetalae</taxon>
        <taxon>rosids</taxon>
        <taxon>malvids</taxon>
        <taxon>Malvales</taxon>
        <taxon>Malvaceae</taxon>
        <taxon>Malvoideae</taxon>
        <taxon>Gossypium</taxon>
    </lineage>
</organism>
<keyword evidence="2" id="KW-1185">Reference proteome</keyword>
<dbReference type="Proteomes" id="UP000593576">
    <property type="component" value="Unassembled WGS sequence"/>
</dbReference>
<proteinExistence type="predicted"/>